<feature type="transmembrane region" description="Helical" evidence="8">
    <location>
        <begin position="187"/>
        <end position="208"/>
    </location>
</feature>
<keyword evidence="10" id="KW-1185">Reference proteome</keyword>
<evidence type="ECO:0000256" key="1">
    <source>
        <dbReference type="ARBA" id="ARBA00004141"/>
    </source>
</evidence>
<keyword evidence="3" id="KW-0813">Transport</keyword>
<feature type="transmembrane region" description="Helical" evidence="8">
    <location>
        <begin position="387"/>
        <end position="409"/>
    </location>
</feature>
<sequence length="504" mass="53694">MIALAVIFAFLLAALGLGLRARRGRDMDLEQWSVGGRGFGTVFVFLLLAGEIYTTFTFLGASGWAYGKGAPAYYILCYASLAYVLSYWLLPAVWRYAKQHRLISQSDFFVAKYDSPLLGALVALVGVVAMVPYLVLQLKGLGIIVSVSSDGRISSHWAIVIGTVALTLYVTVSGIHGSAWTSVLKDVAILAVVLILGIYLPLHYYGGVGEMFRAVDEAHPQLLTLPSSGMSTSWFASTVLLSAVGFYMWPHTFSASYSAQNERVFRRNAIFMPLYQLILLFVFFVGFTAILVVPGLKGADADLSLLRITTATFPSWFVGIVGGAGLLTALVPGSLLLMSSATCLAKNVYRLARPHTSERHIGRLAQLLVPALALISLYFTFNGGSSIVSLLLMGYALVTQLFPALLASLAPRRIVTKQGAAAGIVVGVTTVAVVTLSGVTVGSLLPGLPQAVKDLNVGVIALAFNAVVMVAVSAATRAPRGAELPPFRGRFERTGAAAPHKGDR</sequence>
<feature type="transmembrane region" description="Helical" evidence="8">
    <location>
        <begin position="229"/>
        <end position="249"/>
    </location>
</feature>
<feature type="transmembrane region" description="Helical" evidence="8">
    <location>
        <begin position="421"/>
        <end position="445"/>
    </location>
</feature>
<evidence type="ECO:0000256" key="3">
    <source>
        <dbReference type="ARBA" id="ARBA00022448"/>
    </source>
</evidence>
<dbReference type="Gene3D" id="1.20.1730.10">
    <property type="entry name" value="Sodium/glucose cotransporter"/>
    <property type="match status" value="1"/>
</dbReference>
<dbReference type="EMBL" id="JAVRFD010000001">
    <property type="protein sequence ID" value="MDT0541777.1"/>
    <property type="molecule type" value="Genomic_DNA"/>
</dbReference>
<feature type="transmembrane region" description="Helical" evidence="8">
    <location>
        <begin position="73"/>
        <end position="97"/>
    </location>
</feature>
<dbReference type="InterPro" id="IPR038377">
    <property type="entry name" value="Na/Glc_symporter_sf"/>
</dbReference>
<feature type="transmembrane region" description="Helical" evidence="8">
    <location>
        <begin position="42"/>
        <end position="66"/>
    </location>
</feature>
<feature type="transmembrane region" description="Helical" evidence="8">
    <location>
        <begin position="361"/>
        <end position="381"/>
    </location>
</feature>
<name>A0ABU2X773_9ACTN</name>
<evidence type="ECO:0000256" key="7">
    <source>
        <dbReference type="RuleBase" id="RU362091"/>
    </source>
</evidence>
<dbReference type="PANTHER" id="PTHR48086:SF8">
    <property type="entry name" value="MONOCARBOXYLIC ACID PERMEASE"/>
    <property type="match status" value="1"/>
</dbReference>
<dbReference type="Proteomes" id="UP001180754">
    <property type="component" value="Unassembled WGS sequence"/>
</dbReference>
<evidence type="ECO:0000313" key="10">
    <source>
        <dbReference type="Proteomes" id="UP001180754"/>
    </source>
</evidence>
<protein>
    <submittedName>
        <fullName evidence="9">Sodium:solute symporter</fullName>
    </submittedName>
</protein>
<comment type="subcellular location">
    <subcellularLocation>
        <location evidence="1">Membrane</location>
        <topology evidence="1">Multi-pass membrane protein</topology>
    </subcellularLocation>
</comment>
<dbReference type="InterPro" id="IPR050277">
    <property type="entry name" value="Sodium:Solute_Symporter"/>
</dbReference>
<organism evidence="9 10">
    <name type="scientific">Streptomyces lonegramiae</name>
    <dbReference type="NCBI Taxonomy" id="3075524"/>
    <lineage>
        <taxon>Bacteria</taxon>
        <taxon>Bacillati</taxon>
        <taxon>Actinomycetota</taxon>
        <taxon>Actinomycetes</taxon>
        <taxon>Kitasatosporales</taxon>
        <taxon>Streptomycetaceae</taxon>
        <taxon>Streptomyces</taxon>
    </lineage>
</organism>
<reference evidence="9" key="1">
    <citation type="submission" date="2024-05" db="EMBL/GenBank/DDBJ databases">
        <title>30 novel species of actinomycetes from the DSMZ collection.</title>
        <authorList>
            <person name="Nouioui I."/>
        </authorList>
    </citation>
    <scope>NUCLEOTIDE SEQUENCE</scope>
    <source>
        <strain evidence="9">DSM 41529</strain>
    </source>
</reference>
<evidence type="ECO:0000256" key="2">
    <source>
        <dbReference type="ARBA" id="ARBA00006434"/>
    </source>
</evidence>
<feature type="transmembrane region" description="Helical" evidence="8">
    <location>
        <begin position="269"/>
        <end position="293"/>
    </location>
</feature>
<dbReference type="PROSITE" id="PS50283">
    <property type="entry name" value="NA_SOLUT_SYMP_3"/>
    <property type="match status" value="1"/>
</dbReference>
<accession>A0ABU2X773</accession>
<comment type="similarity">
    <text evidence="2 7">Belongs to the sodium:solute symporter (SSF) (TC 2.A.21) family.</text>
</comment>
<comment type="caution">
    <text evidence="9">The sequence shown here is derived from an EMBL/GenBank/DDBJ whole genome shotgun (WGS) entry which is preliminary data.</text>
</comment>
<evidence type="ECO:0000256" key="4">
    <source>
        <dbReference type="ARBA" id="ARBA00022692"/>
    </source>
</evidence>
<dbReference type="CDD" id="cd10322">
    <property type="entry name" value="SLC5sbd"/>
    <property type="match status" value="1"/>
</dbReference>
<dbReference type="Pfam" id="PF00474">
    <property type="entry name" value="SSF"/>
    <property type="match status" value="1"/>
</dbReference>
<keyword evidence="5 8" id="KW-1133">Transmembrane helix</keyword>
<keyword evidence="6 8" id="KW-0472">Membrane</keyword>
<evidence type="ECO:0000256" key="5">
    <source>
        <dbReference type="ARBA" id="ARBA00022989"/>
    </source>
</evidence>
<proteinExistence type="inferred from homology"/>
<dbReference type="InterPro" id="IPR001734">
    <property type="entry name" value="Na/solute_symporter"/>
</dbReference>
<evidence type="ECO:0000313" key="9">
    <source>
        <dbReference type="EMBL" id="MDT0541777.1"/>
    </source>
</evidence>
<dbReference type="PANTHER" id="PTHR48086">
    <property type="entry name" value="SODIUM/PROLINE SYMPORTER-RELATED"/>
    <property type="match status" value="1"/>
</dbReference>
<feature type="transmembrane region" description="Helical" evidence="8">
    <location>
        <begin position="157"/>
        <end position="175"/>
    </location>
</feature>
<evidence type="ECO:0000256" key="8">
    <source>
        <dbReference type="SAM" id="Phobius"/>
    </source>
</evidence>
<evidence type="ECO:0000256" key="6">
    <source>
        <dbReference type="ARBA" id="ARBA00023136"/>
    </source>
</evidence>
<feature type="transmembrane region" description="Helical" evidence="8">
    <location>
        <begin position="117"/>
        <end position="136"/>
    </location>
</feature>
<feature type="transmembrane region" description="Helical" evidence="8">
    <location>
        <begin position="457"/>
        <end position="478"/>
    </location>
</feature>
<gene>
    <name evidence="9" type="ORF">RND15_03470</name>
</gene>
<keyword evidence="4 8" id="KW-0812">Transmembrane</keyword>
<dbReference type="RefSeq" id="WP_311722060.1">
    <property type="nucleotide sequence ID" value="NZ_JAVRFD010000001.1"/>
</dbReference>